<feature type="region of interest" description="Disordered" evidence="6">
    <location>
        <begin position="168"/>
        <end position="227"/>
    </location>
</feature>
<dbReference type="GO" id="GO:0003677">
    <property type="term" value="F:DNA binding"/>
    <property type="evidence" value="ECO:0007669"/>
    <property type="project" value="InterPro"/>
</dbReference>
<evidence type="ECO:0000313" key="9">
    <source>
        <dbReference type="Proteomes" id="UP000094385"/>
    </source>
</evidence>
<evidence type="ECO:0000256" key="1">
    <source>
        <dbReference type="ARBA" id="ARBA00022723"/>
    </source>
</evidence>
<dbReference type="STRING" id="675824.A0A1E3Q4I1"/>
<dbReference type="PROSITE" id="PS50048">
    <property type="entry name" value="ZN2_CY6_FUNGAL_2"/>
    <property type="match status" value="1"/>
</dbReference>
<evidence type="ECO:0000313" key="8">
    <source>
        <dbReference type="EMBL" id="ODQ72619.1"/>
    </source>
</evidence>
<evidence type="ECO:0000256" key="2">
    <source>
        <dbReference type="ARBA" id="ARBA00022833"/>
    </source>
</evidence>
<feature type="compositionally biased region" description="Low complexity" evidence="6">
    <location>
        <begin position="876"/>
        <end position="908"/>
    </location>
</feature>
<feature type="region of interest" description="Disordered" evidence="6">
    <location>
        <begin position="1"/>
        <end position="44"/>
    </location>
</feature>
<keyword evidence="9" id="KW-1185">Reference proteome</keyword>
<feature type="compositionally biased region" description="Polar residues" evidence="6">
    <location>
        <begin position="214"/>
        <end position="227"/>
    </location>
</feature>
<dbReference type="AlphaFoldDB" id="A0A1E3Q4I1"/>
<dbReference type="CDD" id="cd12148">
    <property type="entry name" value="fungal_TF_MHR"/>
    <property type="match status" value="1"/>
</dbReference>
<dbReference type="SMART" id="SM00066">
    <property type="entry name" value="GAL4"/>
    <property type="match status" value="1"/>
</dbReference>
<feature type="region of interest" description="Disordered" evidence="6">
    <location>
        <begin position="1011"/>
        <end position="1052"/>
    </location>
</feature>
<evidence type="ECO:0000259" key="7">
    <source>
        <dbReference type="PROSITE" id="PS50048"/>
    </source>
</evidence>
<feature type="compositionally biased region" description="Low complexity" evidence="6">
    <location>
        <begin position="1031"/>
        <end position="1046"/>
    </location>
</feature>
<reference evidence="8 9" key="1">
    <citation type="journal article" date="2016" name="Proc. Natl. Acad. Sci. U.S.A.">
        <title>Comparative genomics of biotechnologically important yeasts.</title>
        <authorList>
            <person name="Riley R."/>
            <person name="Haridas S."/>
            <person name="Wolfe K.H."/>
            <person name="Lopes M.R."/>
            <person name="Hittinger C.T."/>
            <person name="Goeker M."/>
            <person name="Salamov A.A."/>
            <person name="Wisecaver J.H."/>
            <person name="Long T.M."/>
            <person name="Calvey C.H."/>
            <person name="Aerts A.L."/>
            <person name="Barry K.W."/>
            <person name="Choi C."/>
            <person name="Clum A."/>
            <person name="Coughlan A.Y."/>
            <person name="Deshpande S."/>
            <person name="Douglass A.P."/>
            <person name="Hanson S.J."/>
            <person name="Klenk H.-P."/>
            <person name="LaButti K.M."/>
            <person name="Lapidus A."/>
            <person name="Lindquist E.A."/>
            <person name="Lipzen A.M."/>
            <person name="Meier-Kolthoff J.P."/>
            <person name="Ohm R.A."/>
            <person name="Otillar R.P."/>
            <person name="Pangilinan J.L."/>
            <person name="Peng Y."/>
            <person name="Rokas A."/>
            <person name="Rosa C.A."/>
            <person name="Scheuner C."/>
            <person name="Sibirny A.A."/>
            <person name="Slot J.C."/>
            <person name="Stielow J.B."/>
            <person name="Sun H."/>
            <person name="Kurtzman C.P."/>
            <person name="Blackwell M."/>
            <person name="Grigoriev I.V."/>
            <person name="Jeffries T.W."/>
        </authorList>
    </citation>
    <scope>NUCLEOTIDE SEQUENCE [LARGE SCALE GENOMIC DNA]</scope>
    <source>
        <strain evidence="8 9">NRRL Y-11557</strain>
    </source>
</reference>
<feature type="compositionally biased region" description="Low complexity" evidence="6">
    <location>
        <begin position="91"/>
        <end position="109"/>
    </location>
</feature>
<dbReference type="InterPro" id="IPR036864">
    <property type="entry name" value="Zn2-C6_fun-type_DNA-bd_sf"/>
</dbReference>
<dbReference type="EMBL" id="KV454295">
    <property type="protein sequence ID" value="ODQ72619.1"/>
    <property type="molecule type" value="Genomic_DNA"/>
</dbReference>
<dbReference type="CDD" id="cd00067">
    <property type="entry name" value="GAL4"/>
    <property type="match status" value="1"/>
</dbReference>
<feature type="region of interest" description="Disordered" evidence="6">
    <location>
        <begin position="875"/>
        <end position="951"/>
    </location>
</feature>
<feature type="compositionally biased region" description="Low complexity" evidence="6">
    <location>
        <begin position="1011"/>
        <end position="1020"/>
    </location>
</feature>
<dbReference type="InterPro" id="IPR050797">
    <property type="entry name" value="Carb_Metab_Trans_Reg"/>
</dbReference>
<feature type="domain" description="Zn(2)-C6 fungal-type" evidence="7">
    <location>
        <begin position="132"/>
        <end position="163"/>
    </location>
</feature>
<feature type="region of interest" description="Disordered" evidence="6">
    <location>
        <begin position="979"/>
        <end position="998"/>
    </location>
</feature>
<accession>A0A1E3Q4I1</accession>
<keyword evidence="2" id="KW-0862">Zinc</keyword>
<feature type="compositionally biased region" description="Low complexity" evidence="6">
    <location>
        <begin position="919"/>
        <end position="935"/>
    </location>
</feature>
<feature type="compositionally biased region" description="Acidic residues" evidence="6">
    <location>
        <begin position="196"/>
        <end position="208"/>
    </location>
</feature>
<proteinExistence type="predicted"/>
<gene>
    <name evidence="8" type="ORF">LIPSTDRAFT_72219</name>
</gene>
<dbReference type="SUPFAM" id="SSF57701">
    <property type="entry name" value="Zn2/Cys6 DNA-binding domain"/>
    <property type="match status" value="1"/>
</dbReference>
<dbReference type="InterPro" id="IPR007219">
    <property type="entry name" value="XnlR_reg_dom"/>
</dbReference>
<feature type="compositionally biased region" description="Polar residues" evidence="6">
    <location>
        <begin position="936"/>
        <end position="951"/>
    </location>
</feature>
<dbReference type="OrthoDB" id="1924787at2759"/>
<keyword evidence="5" id="KW-0539">Nucleus</keyword>
<dbReference type="InterPro" id="IPR001138">
    <property type="entry name" value="Zn2Cys6_DnaBD"/>
</dbReference>
<feature type="compositionally biased region" description="Low complexity" evidence="6">
    <location>
        <begin position="178"/>
        <end position="189"/>
    </location>
</feature>
<feature type="region of interest" description="Disordered" evidence="6">
    <location>
        <begin position="56"/>
        <end position="126"/>
    </location>
</feature>
<evidence type="ECO:0000256" key="5">
    <source>
        <dbReference type="ARBA" id="ARBA00023242"/>
    </source>
</evidence>
<name>A0A1E3Q4I1_LIPST</name>
<organism evidence="8 9">
    <name type="scientific">Lipomyces starkeyi NRRL Y-11557</name>
    <dbReference type="NCBI Taxonomy" id="675824"/>
    <lineage>
        <taxon>Eukaryota</taxon>
        <taxon>Fungi</taxon>
        <taxon>Dikarya</taxon>
        <taxon>Ascomycota</taxon>
        <taxon>Saccharomycotina</taxon>
        <taxon>Lipomycetes</taxon>
        <taxon>Lipomycetales</taxon>
        <taxon>Lipomycetaceae</taxon>
        <taxon>Lipomyces</taxon>
    </lineage>
</organism>
<keyword evidence="3" id="KW-0805">Transcription regulation</keyword>
<dbReference type="Pfam" id="PF00172">
    <property type="entry name" value="Zn_clus"/>
    <property type="match status" value="1"/>
</dbReference>
<evidence type="ECO:0000256" key="3">
    <source>
        <dbReference type="ARBA" id="ARBA00023015"/>
    </source>
</evidence>
<dbReference type="PANTHER" id="PTHR31668">
    <property type="entry name" value="GLUCOSE TRANSPORT TRANSCRIPTION REGULATOR RGT1-RELATED-RELATED"/>
    <property type="match status" value="1"/>
</dbReference>
<keyword evidence="4" id="KW-0804">Transcription</keyword>
<dbReference type="GO" id="GO:0006351">
    <property type="term" value="P:DNA-templated transcription"/>
    <property type="evidence" value="ECO:0007669"/>
    <property type="project" value="InterPro"/>
</dbReference>
<dbReference type="GO" id="GO:0008270">
    <property type="term" value="F:zinc ion binding"/>
    <property type="evidence" value="ECO:0007669"/>
    <property type="project" value="InterPro"/>
</dbReference>
<evidence type="ECO:0000256" key="6">
    <source>
        <dbReference type="SAM" id="MobiDB-lite"/>
    </source>
</evidence>
<dbReference type="Proteomes" id="UP000094385">
    <property type="component" value="Unassembled WGS sequence"/>
</dbReference>
<dbReference type="GO" id="GO:0000981">
    <property type="term" value="F:DNA-binding transcription factor activity, RNA polymerase II-specific"/>
    <property type="evidence" value="ECO:0007669"/>
    <property type="project" value="InterPro"/>
</dbReference>
<dbReference type="Pfam" id="PF04082">
    <property type="entry name" value="Fungal_trans"/>
    <property type="match status" value="1"/>
</dbReference>
<feature type="compositionally biased region" description="Polar residues" evidence="6">
    <location>
        <begin position="60"/>
        <end position="78"/>
    </location>
</feature>
<protein>
    <recommendedName>
        <fullName evidence="7">Zn(2)-C6 fungal-type domain-containing protein</fullName>
    </recommendedName>
</protein>
<sequence>MPTQGSMAEPHDQPAPSSTADVSKPDYSYTKNSFSTVPHPAASPANATLTYVATGKDTKTLQSSPSADTSNAMLSEPSTRPDNHDVLQPRSALTATTDKATSDAAASEAVPSTAPPNPQSSAARQMMHSQRACTQCQRHKIKCVSDGSGPCIRCRKKGFLCHIAPRKKRASKKHRDASSAVQSPAASVRAGRDFAYDAESDDDEIMDDSDSHNTRPQIASCSGSTIGESSCDGGFSGSANGNININPAYSGNANESAVRDGNIPLAGSRSVNGNNKTLWLSPEAMASTPSRSPPYHVSRLPEYMKQSTISSCEDYSVYLSLSFVCPELFRRTVDMDWHQNPVIFAQSLNTYRPLFRSLVDSPTSPVYALAFQNDPAQTARYNLPCSPEDMQTVADWRKQYGDLLIDVYFNLINPTQPIIHRRHFMAAYDANKESVILLLAIFAVSVPYCTLGTPDDRRTLQTKFIQHLLGHYSYKLLMPTLDAVQALSLIADSSADRAVLMPHAAVVAAAVELRLHMDCSEWDIPGWERALRKALWWSICIRDAWTIMRFVGTPKVMSEYYDTPMPTTMELSQLTMHESDDLSLASCTVIVNRSRINVSMESCLRSFISVAKLSEILLEVNRSLYQLKGLRLIHQQPAAAASHIAETLESRLQALAASWAREESAQGYELMEPDLYRELMLHFVRLCIYSQFLPHKQVNIRADRFLMDFYTRFLDATQGCIDTLNKFKNVKFSNYWPPWLNHLVIMHMFVLYDVLIAMISRYFKTHGVPKGRRTDPVPHADEPTPHEKQIPMLRAQRRALLLEILNKDRFSVRVLQYSTELMVIIGDLAASWDQSRDIYKMMLKTTRSFGLADVIDAPGMAQFVQQYAVDAAKSGQQQPVEQQQRTTQFTTQPAPQQQSPPTQYPTPQLSASQPVPLNAQQQQSPSLQTQSQAQANPVQPQPSQAGTSSQTLLPPVYQLPTVGPLQNNFNPSLQSLLVSPAQQHRQSAHLHQSGHHQPQSYGIAQILNQEQPEAQQPHQQLRYDNSNSEVSQRQPSTTPTTQQQQPAFVGPFDGRMQQNLYEEAAGLTNASHANSGVQNVPVAGDNVALVGGSQAIGAFDDFFTNLSINLFEGLADFHRDFIL</sequence>
<keyword evidence="1" id="KW-0479">Metal-binding</keyword>
<dbReference type="Gene3D" id="4.10.240.10">
    <property type="entry name" value="Zn(2)-C6 fungal-type DNA-binding domain"/>
    <property type="match status" value="1"/>
</dbReference>
<evidence type="ECO:0000256" key="4">
    <source>
        <dbReference type="ARBA" id="ARBA00023163"/>
    </source>
</evidence>